<sequence length="222" mass="25174">MERIAFIDIEGTLTEYEFWNEIANYVEKGNEIRELLYNGLRGEIDWFEGFMKRIELIKGVDKKLILKASQKLELQPQARELVELLKSEGFYVVLVSGGFKEVVKKALTYTNANMLIANKLLFKDGKVCGVYLSFRSKDEILDRFSAERSFVLAIGDGSNDIPMFKRANVSIAVGNNKKAIEHADFNANNLDELIKLVSEVLENGVEIRRGYALPQEGTLETP</sequence>
<evidence type="ECO:0000256" key="3">
    <source>
        <dbReference type="ARBA" id="ARBA00012640"/>
    </source>
</evidence>
<dbReference type="EMBL" id="CP006965">
    <property type="protein sequence ID" value="AHF79887.1"/>
    <property type="molecule type" value="Genomic_DNA"/>
</dbReference>
<dbReference type="GO" id="GO:0000287">
    <property type="term" value="F:magnesium ion binding"/>
    <property type="evidence" value="ECO:0007669"/>
    <property type="project" value="TreeGrafter"/>
</dbReference>
<keyword evidence="7" id="KW-0460">Magnesium</keyword>
<reference evidence="9 10" key="1">
    <citation type="journal article" date="2014" name="Int. J. Syst. Evol. Microbiol.">
        <title>Thermococcus paralvinellae sp. nov. and Thermococcus cleftensis sp. nov. of hyperthermophilic heterotrophs from deep-sea hydrothermal vents.</title>
        <authorList>
            <person name="Hensley S.A."/>
            <person name="Jung J.H."/>
            <person name="Park C.S."/>
            <person name="Holden J.F."/>
        </authorList>
    </citation>
    <scope>NUCLEOTIDE SEQUENCE [LARGE SCALE GENOMIC DNA]</scope>
    <source>
        <strain evidence="9 10">ES1</strain>
    </source>
</reference>
<gene>
    <name evidence="9" type="ORF">TES1_0493</name>
</gene>
<name>W0I569_9EURY</name>
<accession>W0I569</accession>
<keyword evidence="4" id="KW-0028">Amino-acid biosynthesis</keyword>
<evidence type="ECO:0000313" key="10">
    <source>
        <dbReference type="Proteomes" id="UP000019027"/>
    </source>
</evidence>
<comment type="pathway">
    <text evidence="2">Amino-acid biosynthesis; L-serine biosynthesis; L-serine from 3-phospho-D-glycerate: step 3/3.</text>
</comment>
<dbReference type="GO" id="GO:0036424">
    <property type="term" value="F:L-phosphoserine phosphatase activity"/>
    <property type="evidence" value="ECO:0007669"/>
    <property type="project" value="TreeGrafter"/>
</dbReference>
<dbReference type="PANTHER" id="PTHR43344">
    <property type="entry name" value="PHOSPHOSERINE PHOSPHATASE"/>
    <property type="match status" value="1"/>
</dbReference>
<evidence type="ECO:0000256" key="5">
    <source>
        <dbReference type="ARBA" id="ARBA00022723"/>
    </source>
</evidence>
<dbReference type="InterPro" id="IPR050582">
    <property type="entry name" value="HAD-like_SerB"/>
</dbReference>
<dbReference type="GeneID" id="24906590"/>
<dbReference type="GO" id="GO:0005737">
    <property type="term" value="C:cytoplasm"/>
    <property type="evidence" value="ECO:0007669"/>
    <property type="project" value="TreeGrafter"/>
</dbReference>
<keyword evidence="6" id="KW-0378">Hydrolase</keyword>
<comment type="cofactor">
    <cofactor evidence="1">
        <name>Mg(2+)</name>
        <dbReference type="ChEBI" id="CHEBI:18420"/>
    </cofactor>
</comment>
<dbReference type="Proteomes" id="UP000019027">
    <property type="component" value="Chromosome"/>
</dbReference>
<evidence type="ECO:0000256" key="1">
    <source>
        <dbReference type="ARBA" id="ARBA00001946"/>
    </source>
</evidence>
<evidence type="ECO:0000256" key="7">
    <source>
        <dbReference type="ARBA" id="ARBA00022842"/>
    </source>
</evidence>
<dbReference type="AlphaFoldDB" id="W0I569"/>
<dbReference type="Gene3D" id="3.40.50.1000">
    <property type="entry name" value="HAD superfamily/HAD-like"/>
    <property type="match status" value="1"/>
</dbReference>
<dbReference type="KEGG" id="ths:TES1_0493"/>
<dbReference type="GO" id="GO:0006564">
    <property type="term" value="P:L-serine biosynthetic process"/>
    <property type="evidence" value="ECO:0007669"/>
    <property type="project" value="UniProtKB-KW"/>
</dbReference>
<protein>
    <recommendedName>
        <fullName evidence="3">phosphoserine phosphatase</fullName>
        <ecNumber evidence="3">3.1.3.3</ecNumber>
    </recommendedName>
</protein>
<dbReference type="InterPro" id="IPR023214">
    <property type="entry name" value="HAD_sf"/>
</dbReference>
<evidence type="ECO:0000256" key="6">
    <source>
        <dbReference type="ARBA" id="ARBA00022801"/>
    </source>
</evidence>
<dbReference type="HOGENOM" id="CLU_036368_4_5_2"/>
<dbReference type="Gene3D" id="1.10.150.210">
    <property type="entry name" value="Phosphoserine phosphatase, domain 2"/>
    <property type="match status" value="1"/>
</dbReference>
<keyword evidence="8" id="KW-0718">Serine biosynthesis</keyword>
<dbReference type="SUPFAM" id="SSF56784">
    <property type="entry name" value="HAD-like"/>
    <property type="match status" value="1"/>
</dbReference>
<dbReference type="InterPro" id="IPR036412">
    <property type="entry name" value="HAD-like_sf"/>
</dbReference>
<evidence type="ECO:0000256" key="4">
    <source>
        <dbReference type="ARBA" id="ARBA00022605"/>
    </source>
</evidence>
<dbReference type="NCBIfam" id="TIGR01488">
    <property type="entry name" value="HAD-SF-IB"/>
    <property type="match status" value="1"/>
</dbReference>
<keyword evidence="10" id="KW-1185">Reference proteome</keyword>
<dbReference type="Pfam" id="PF00702">
    <property type="entry name" value="Hydrolase"/>
    <property type="match status" value="1"/>
</dbReference>
<dbReference type="EC" id="3.1.3.3" evidence="3"/>
<dbReference type="STRING" id="582419.TES1_0493"/>
<dbReference type="RefSeq" id="WP_042679926.1">
    <property type="nucleotide sequence ID" value="NZ_CP006965.1"/>
</dbReference>
<proteinExistence type="predicted"/>
<dbReference type="PANTHER" id="PTHR43344:SF2">
    <property type="entry name" value="PHOSPHOSERINE PHOSPHATASE"/>
    <property type="match status" value="1"/>
</dbReference>
<organism evidence="9 10">
    <name type="scientific">Thermococcus paralvinellae</name>
    <dbReference type="NCBI Taxonomy" id="582419"/>
    <lineage>
        <taxon>Archaea</taxon>
        <taxon>Methanobacteriati</taxon>
        <taxon>Methanobacteriota</taxon>
        <taxon>Thermococci</taxon>
        <taxon>Thermococcales</taxon>
        <taxon>Thermococcaceae</taxon>
        <taxon>Thermococcus</taxon>
    </lineage>
</organism>
<keyword evidence="5" id="KW-0479">Metal-binding</keyword>
<evidence type="ECO:0000313" key="9">
    <source>
        <dbReference type="EMBL" id="AHF79887.1"/>
    </source>
</evidence>
<evidence type="ECO:0000256" key="2">
    <source>
        <dbReference type="ARBA" id="ARBA00005135"/>
    </source>
</evidence>
<evidence type="ECO:0000256" key="8">
    <source>
        <dbReference type="ARBA" id="ARBA00023299"/>
    </source>
</evidence>